<proteinExistence type="predicted"/>
<sequence length="10" mass="1188">MEGRLPARRC</sequence>
<protein>
    <submittedName>
        <fullName evidence="1">Uncharacterized protein</fullName>
    </submittedName>
</protein>
<dbReference type="EMBL" id="GBRH01252895">
    <property type="protein sequence ID" value="JAD45000.1"/>
    <property type="molecule type" value="Transcribed_RNA"/>
</dbReference>
<accession>A0A0A9A7M1</accession>
<reference evidence="1" key="2">
    <citation type="journal article" date="2015" name="Data Brief">
        <title>Shoot transcriptome of the giant reed, Arundo donax.</title>
        <authorList>
            <person name="Barrero R.A."/>
            <person name="Guerrero F.D."/>
            <person name="Moolhuijzen P."/>
            <person name="Goolsby J.A."/>
            <person name="Tidwell J."/>
            <person name="Bellgard S.E."/>
            <person name="Bellgard M.I."/>
        </authorList>
    </citation>
    <scope>NUCLEOTIDE SEQUENCE</scope>
    <source>
        <tissue evidence="1">Shoot tissue taken approximately 20 cm above the soil surface</tissue>
    </source>
</reference>
<evidence type="ECO:0000313" key="1">
    <source>
        <dbReference type="EMBL" id="JAD45000.1"/>
    </source>
</evidence>
<organism evidence="1">
    <name type="scientific">Arundo donax</name>
    <name type="common">Giant reed</name>
    <name type="synonym">Donax arundinaceus</name>
    <dbReference type="NCBI Taxonomy" id="35708"/>
    <lineage>
        <taxon>Eukaryota</taxon>
        <taxon>Viridiplantae</taxon>
        <taxon>Streptophyta</taxon>
        <taxon>Embryophyta</taxon>
        <taxon>Tracheophyta</taxon>
        <taxon>Spermatophyta</taxon>
        <taxon>Magnoliopsida</taxon>
        <taxon>Liliopsida</taxon>
        <taxon>Poales</taxon>
        <taxon>Poaceae</taxon>
        <taxon>PACMAD clade</taxon>
        <taxon>Arundinoideae</taxon>
        <taxon>Arundineae</taxon>
        <taxon>Arundo</taxon>
    </lineage>
</organism>
<reference evidence="1" key="1">
    <citation type="submission" date="2014-09" db="EMBL/GenBank/DDBJ databases">
        <authorList>
            <person name="Magalhaes I.L.F."/>
            <person name="Oliveira U."/>
            <person name="Santos F.R."/>
            <person name="Vidigal T.H.D.A."/>
            <person name="Brescovit A.D."/>
            <person name="Santos A.J."/>
        </authorList>
    </citation>
    <scope>NUCLEOTIDE SEQUENCE</scope>
    <source>
        <tissue evidence="1">Shoot tissue taken approximately 20 cm above the soil surface</tissue>
    </source>
</reference>
<name>A0A0A9A7M1_ARUDO</name>